<dbReference type="Gene3D" id="3.60.120.10">
    <property type="entry name" value="Anthranilate synthase"/>
    <property type="match status" value="1"/>
</dbReference>
<dbReference type="PANTHER" id="PTHR11236">
    <property type="entry name" value="AMINOBENZOATE/ANTHRANILATE SYNTHASE"/>
    <property type="match status" value="1"/>
</dbReference>
<comment type="caution">
    <text evidence="3">The sequence shown here is derived from an EMBL/GenBank/DDBJ whole genome shotgun (WGS) entry which is preliminary data.</text>
</comment>
<sequence length="555" mass="60842">MTQTVHVPESGTVKPRPVVYQRGGVDAFYTFLDLVDGLGEGRVFLLEAASEEGRPEYQMSLVGIAPVLEVQVKDGRIHLFAVDGLRTWLTERLAEAGYEAADRGTEVVEAVGSTKVAEDAEAAATHREPRPSVVDTRPLVYGATDPMAWLEALRTAVMTLLPAHAGISFSQGLLGYIGYDAVHYLEALPKTTVDDRGLPDIRLQWHAGIVQITSADTLVFDSVAALATVVSEEVARRLSEELAYAKRVIASAEQGQTRGQEKLLALAHLASGASVRADRLWEDDVTQAKFEANVRQAKDYIRAGDIFQVVLSKRMRVQKVFHPYVAYDRLRKLNPSPYMFVAEYPDMRVFGASPEVQFRSVNGWAEMKPIAGTSKGRGKTPEEDRALADRLLHDEKERAEHVMLVDLCRNDLGRVCQIGSIEVPELMSVEPYSHLFHLVSVVRGRLRPDVSVFHALLATFPAGTLSGAPKIRAMEIIDELEDLRRGPYGGMIGMIDFAGNANTAIVIRTVVETNETYFVQVGAGIVADSDPAQEWLECGHKAGATIEVLTGHGSK</sequence>
<gene>
    <name evidence="3" type="ORF">J2S03_001406</name>
</gene>
<organism evidence="3 4">
    <name type="scientific">Alicyclobacillus cycloheptanicus</name>
    <dbReference type="NCBI Taxonomy" id="1457"/>
    <lineage>
        <taxon>Bacteria</taxon>
        <taxon>Bacillati</taxon>
        <taxon>Bacillota</taxon>
        <taxon>Bacilli</taxon>
        <taxon>Bacillales</taxon>
        <taxon>Alicyclobacillaceae</taxon>
        <taxon>Alicyclobacillus</taxon>
    </lineage>
</organism>
<feature type="domain" description="Anthranilate synthase component I N-terminal" evidence="2">
    <location>
        <begin position="32"/>
        <end position="208"/>
    </location>
</feature>
<feature type="domain" description="Chorismate-utilising enzyme C-terminal" evidence="1">
    <location>
        <begin position="287"/>
        <end position="541"/>
    </location>
</feature>
<dbReference type="InterPro" id="IPR005801">
    <property type="entry name" value="ADC_synthase"/>
</dbReference>
<reference evidence="3 4" key="1">
    <citation type="submission" date="2023-07" db="EMBL/GenBank/DDBJ databases">
        <title>Genomic Encyclopedia of Type Strains, Phase IV (KMG-IV): sequencing the most valuable type-strain genomes for metagenomic binning, comparative biology and taxonomic classification.</title>
        <authorList>
            <person name="Goeker M."/>
        </authorList>
    </citation>
    <scope>NUCLEOTIDE SEQUENCE [LARGE SCALE GENOMIC DNA]</scope>
    <source>
        <strain evidence="3 4">DSM 4006</strain>
    </source>
</reference>
<protein>
    <submittedName>
        <fullName evidence="3">Anthranilate synthase component 1</fullName>
        <ecNumber evidence="3">4.1.3.27</ecNumber>
    </submittedName>
</protein>
<dbReference type="PRINTS" id="PR00095">
    <property type="entry name" value="ANTSNTHASEI"/>
</dbReference>
<evidence type="ECO:0000259" key="1">
    <source>
        <dbReference type="Pfam" id="PF00425"/>
    </source>
</evidence>
<dbReference type="EMBL" id="JAUSTP010000008">
    <property type="protein sequence ID" value="MDQ0189574.1"/>
    <property type="molecule type" value="Genomic_DNA"/>
</dbReference>
<accession>A0ABT9XHS0</accession>
<dbReference type="Pfam" id="PF00425">
    <property type="entry name" value="Chorismate_bind"/>
    <property type="match status" value="1"/>
</dbReference>
<dbReference type="GO" id="GO:0004049">
    <property type="term" value="F:anthranilate synthase activity"/>
    <property type="evidence" value="ECO:0007669"/>
    <property type="project" value="UniProtKB-EC"/>
</dbReference>
<dbReference type="EC" id="4.1.3.27" evidence="3"/>
<evidence type="ECO:0000313" key="4">
    <source>
        <dbReference type="Proteomes" id="UP001232973"/>
    </source>
</evidence>
<dbReference type="InterPro" id="IPR015890">
    <property type="entry name" value="Chorismate_C"/>
</dbReference>
<evidence type="ECO:0000313" key="3">
    <source>
        <dbReference type="EMBL" id="MDQ0189574.1"/>
    </source>
</evidence>
<dbReference type="Proteomes" id="UP001232973">
    <property type="component" value="Unassembled WGS sequence"/>
</dbReference>
<dbReference type="SUPFAM" id="SSF56322">
    <property type="entry name" value="ADC synthase"/>
    <property type="match status" value="1"/>
</dbReference>
<keyword evidence="3" id="KW-0456">Lyase</keyword>
<dbReference type="InterPro" id="IPR019999">
    <property type="entry name" value="Anth_synth_I-like"/>
</dbReference>
<evidence type="ECO:0000259" key="2">
    <source>
        <dbReference type="Pfam" id="PF04715"/>
    </source>
</evidence>
<dbReference type="InterPro" id="IPR006805">
    <property type="entry name" value="Anth_synth_I_N"/>
</dbReference>
<dbReference type="Pfam" id="PF04715">
    <property type="entry name" value="Anth_synt_I_N"/>
    <property type="match status" value="1"/>
</dbReference>
<keyword evidence="4" id="KW-1185">Reference proteome</keyword>
<dbReference type="RefSeq" id="WP_274456374.1">
    <property type="nucleotide sequence ID" value="NZ_CP067097.1"/>
</dbReference>
<proteinExistence type="predicted"/>
<dbReference type="PANTHER" id="PTHR11236:SF9">
    <property type="entry name" value="ANTHRANILATE SYNTHASE COMPONENT 1"/>
    <property type="match status" value="1"/>
</dbReference>
<name>A0ABT9XHS0_9BACL</name>